<evidence type="ECO:0000256" key="1">
    <source>
        <dbReference type="SAM" id="Phobius"/>
    </source>
</evidence>
<evidence type="ECO:0000313" key="2">
    <source>
        <dbReference type="EMBL" id="SDG24112.1"/>
    </source>
</evidence>
<keyword evidence="1" id="KW-0472">Membrane</keyword>
<sequence>MTNRNLKIIIIGIIVVILLLFVFLAIHNSNPGLSIKAKQLSEEPSSFLELTPDELNTYPYIQKAISSPGEEIKVPIKDQEAINRVENFGSLLEDNNTHFIKVNDKYYTLYVGWAT</sequence>
<accession>A0A7Z7B0Y4</accession>
<dbReference type="OrthoDB" id="133523at2157"/>
<keyword evidence="3" id="KW-1185">Reference proteome</keyword>
<proteinExistence type="predicted"/>
<comment type="caution">
    <text evidence="2">The sequence shown here is derived from an EMBL/GenBank/DDBJ whole genome shotgun (WGS) entry which is preliminary data.</text>
</comment>
<feature type="transmembrane region" description="Helical" evidence="1">
    <location>
        <begin position="6"/>
        <end position="26"/>
    </location>
</feature>
<dbReference type="AlphaFoldDB" id="A0A7Z7B0Y4"/>
<evidence type="ECO:0000313" key="3">
    <source>
        <dbReference type="Proteomes" id="UP000199259"/>
    </source>
</evidence>
<dbReference type="EMBL" id="FNCA01000010">
    <property type="protein sequence ID" value="SDG24112.1"/>
    <property type="molecule type" value="Genomic_DNA"/>
</dbReference>
<protein>
    <submittedName>
        <fullName evidence="2">Uncharacterized protein</fullName>
    </submittedName>
</protein>
<keyword evidence="1" id="KW-0812">Transmembrane</keyword>
<gene>
    <name evidence="2" type="ORF">SAMN04488589_2473</name>
</gene>
<keyword evidence="1" id="KW-1133">Transmembrane helix</keyword>
<dbReference type="RefSeq" id="WP_091710760.1">
    <property type="nucleotide sequence ID" value="NZ_FNCA01000010.1"/>
</dbReference>
<reference evidence="2 3" key="1">
    <citation type="submission" date="2016-10" db="EMBL/GenBank/DDBJ databases">
        <authorList>
            <person name="Varghese N."/>
            <person name="Submissions S."/>
        </authorList>
    </citation>
    <scope>NUCLEOTIDE SEQUENCE [LARGE SCALE GENOMIC DNA]</scope>
    <source>
        <strain evidence="2 3">PL 12/M</strain>
    </source>
</reference>
<dbReference type="Proteomes" id="UP000199259">
    <property type="component" value="Unassembled WGS sequence"/>
</dbReference>
<name>A0A7Z7B0Y4_9EURY</name>
<organism evidence="2 3">
    <name type="scientific">Methanolobus vulcani</name>
    <dbReference type="NCBI Taxonomy" id="38026"/>
    <lineage>
        <taxon>Archaea</taxon>
        <taxon>Methanobacteriati</taxon>
        <taxon>Methanobacteriota</taxon>
        <taxon>Stenosarchaea group</taxon>
        <taxon>Methanomicrobia</taxon>
        <taxon>Methanosarcinales</taxon>
        <taxon>Methanosarcinaceae</taxon>
        <taxon>Methanolobus</taxon>
    </lineage>
</organism>